<protein>
    <recommendedName>
        <fullName evidence="10">UDP-N-acetylmuramoyl-tripeptide--D-alanyl-D-alanine ligase</fullName>
        <ecNumber evidence="10">6.3.2.10</ecNumber>
    </recommendedName>
</protein>
<evidence type="ECO:0000256" key="1">
    <source>
        <dbReference type="ARBA" id="ARBA00022490"/>
    </source>
</evidence>
<dbReference type="GO" id="GO:0005524">
    <property type="term" value="F:ATP binding"/>
    <property type="evidence" value="ECO:0007669"/>
    <property type="project" value="UniProtKB-KW"/>
</dbReference>
<evidence type="ECO:0000259" key="12">
    <source>
        <dbReference type="Pfam" id="PF02875"/>
    </source>
</evidence>
<evidence type="ECO:0000256" key="8">
    <source>
        <dbReference type="ARBA" id="ARBA00023306"/>
    </source>
</evidence>
<dbReference type="InterPro" id="IPR004101">
    <property type="entry name" value="Mur_ligase_C"/>
</dbReference>
<evidence type="ECO:0000313" key="15">
    <source>
        <dbReference type="Proteomes" id="UP000005730"/>
    </source>
</evidence>
<dbReference type="InterPro" id="IPR051046">
    <property type="entry name" value="MurCDEF_CellWall_CoF430Synth"/>
</dbReference>
<dbReference type="SUPFAM" id="SSF63418">
    <property type="entry name" value="MurE/MurF N-terminal domain"/>
    <property type="match status" value="1"/>
</dbReference>
<dbReference type="GO" id="GO:0005737">
    <property type="term" value="C:cytoplasm"/>
    <property type="evidence" value="ECO:0007669"/>
    <property type="project" value="UniProtKB-SubCell"/>
</dbReference>
<organism evidence="14 15">
    <name type="scientific">Thermanaerovibrio velox DSM 12556</name>
    <dbReference type="NCBI Taxonomy" id="926567"/>
    <lineage>
        <taxon>Bacteria</taxon>
        <taxon>Thermotogati</taxon>
        <taxon>Synergistota</taxon>
        <taxon>Synergistia</taxon>
        <taxon>Synergistales</taxon>
        <taxon>Synergistaceae</taxon>
        <taxon>Thermanaerovibrio</taxon>
    </lineage>
</organism>
<dbReference type="OrthoDB" id="9801978at2"/>
<keyword evidence="3 10" id="KW-0132">Cell division</keyword>
<keyword evidence="15" id="KW-1185">Reference proteome</keyword>
<dbReference type="GO" id="GO:0009252">
    <property type="term" value="P:peptidoglycan biosynthetic process"/>
    <property type="evidence" value="ECO:0007669"/>
    <property type="project" value="UniProtKB-UniPathway"/>
</dbReference>
<evidence type="ECO:0000256" key="2">
    <source>
        <dbReference type="ARBA" id="ARBA00022598"/>
    </source>
</evidence>
<evidence type="ECO:0000259" key="11">
    <source>
        <dbReference type="Pfam" id="PF01225"/>
    </source>
</evidence>
<dbReference type="Pfam" id="PF01225">
    <property type="entry name" value="Mur_ligase"/>
    <property type="match status" value="1"/>
</dbReference>
<accession>H0URQ8</accession>
<comment type="catalytic activity">
    <reaction evidence="10">
        <text>D-alanyl-D-alanine + UDP-N-acetyl-alpha-D-muramoyl-L-alanyl-gamma-D-glutamyl-meso-2,6-diaminopimelate + ATP = UDP-N-acetyl-alpha-D-muramoyl-L-alanyl-gamma-D-glutamyl-meso-2,6-diaminopimeloyl-D-alanyl-D-alanine + ADP + phosphate + H(+)</text>
        <dbReference type="Rhea" id="RHEA:28374"/>
        <dbReference type="ChEBI" id="CHEBI:15378"/>
        <dbReference type="ChEBI" id="CHEBI:30616"/>
        <dbReference type="ChEBI" id="CHEBI:43474"/>
        <dbReference type="ChEBI" id="CHEBI:57822"/>
        <dbReference type="ChEBI" id="CHEBI:61386"/>
        <dbReference type="ChEBI" id="CHEBI:83905"/>
        <dbReference type="ChEBI" id="CHEBI:456216"/>
        <dbReference type="EC" id="6.3.2.10"/>
    </reaction>
</comment>
<evidence type="ECO:0000256" key="7">
    <source>
        <dbReference type="ARBA" id="ARBA00022984"/>
    </source>
</evidence>
<dbReference type="Pfam" id="PF02875">
    <property type="entry name" value="Mur_ligase_C"/>
    <property type="match status" value="1"/>
</dbReference>
<dbReference type="InterPro" id="IPR036565">
    <property type="entry name" value="Mur-like_cat_sf"/>
</dbReference>
<keyword evidence="9 10" id="KW-0961">Cell wall biogenesis/degradation</keyword>
<keyword evidence="5" id="KW-0067">ATP-binding</keyword>
<keyword evidence="7 10" id="KW-0573">Peptidoglycan synthesis</keyword>
<evidence type="ECO:0000256" key="6">
    <source>
        <dbReference type="ARBA" id="ARBA00022960"/>
    </source>
</evidence>
<sequence>MSGGDFLTLGDIARLSAGTLIGPDVSLPRGISIDSRDVKSGDLFVAIEGNRTDGHKYVSQAFKSGASCALVKRSKLDIVKAPMGCSIVAVDDTEKTLALAAREWLDRVSPRVIGITGSVGKTTTREVMLAAMKGIGPAHSAPKSYNTMIGASLTVLSMPRDCRFLVLEYGTSSFGEISSLVNVFPPNDMIITEVRPAHLEGLGSLEGVLRAKLEILESPRGEFLSYNADNDLLWNAFSSGIGDGNGLEVVSVGTSRGDVRIEHREILWSCDGPRLFMVVSYGGERVEISSGLWLLHNAYSLAFAWLMAKRNRGEDSFVNLASSLTPFSGRGDVIRTSGGGWMINESYNANPASMSAAIDNLMDLAQKANLRPQAILGGMLELGAESDHWHALMVDKLRGLKELDKVVFVGREWSKCALPDSAIWVNSLEDVLELPLDMGDGTLTLIKGSRGYGLDGFVKVKSR</sequence>
<dbReference type="eggNOG" id="COG0770">
    <property type="taxonomic scope" value="Bacteria"/>
</dbReference>
<comment type="subcellular location">
    <subcellularLocation>
        <location evidence="10">Cytoplasm</location>
    </subcellularLocation>
</comment>
<keyword evidence="1" id="KW-0963">Cytoplasm</keyword>
<dbReference type="UniPathway" id="UPA00219"/>
<gene>
    <name evidence="14" type="ORF">TheveDRAFT_0860</name>
</gene>
<dbReference type="PANTHER" id="PTHR43024:SF1">
    <property type="entry name" value="UDP-N-ACETYLMURAMOYL-TRIPEPTIDE--D-ALANYL-D-ALANINE LIGASE"/>
    <property type="match status" value="1"/>
</dbReference>
<dbReference type="InterPro" id="IPR005863">
    <property type="entry name" value="UDP-N-AcMur_synth"/>
</dbReference>
<evidence type="ECO:0000256" key="3">
    <source>
        <dbReference type="ARBA" id="ARBA00022618"/>
    </source>
</evidence>
<evidence type="ECO:0000256" key="10">
    <source>
        <dbReference type="RuleBase" id="RU004136"/>
    </source>
</evidence>
<dbReference type="EC" id="6.3.2.10" evidence="10"/>
<comment type="pathway">
    <text evidence="10">Cell wall biogenesis; peptidoglycan biosynthesis.</text>
</comment>
<keyword evidence="6 10" id="KW-0133">Cell shape</keyword>
<proteinExistence type="predicted"/>
<keyword evidence="8 10" id="KW-0131">Cell cycle</keyword>
<dbReference type="SUPFAM" id="SSF53623">
    <property type="entry name" value="MurD-like peptide ligases, catalytic domain"/>
    <property type="match status" value="1"/>
</dbReference>
<dbReference type="Pfam" id="PF08245">
    <property type="entry name" value="Mur_ligase_M"/>
    <property type="match status" value="1"/>
</dbReference>
<evidence type="ECO:0000256" key="4">
    <source>
        <dbReference type="ARBA" id="ARBA00022741"/>
    </source>
</evidence>
<evidence type="ECO:0000313" key="14">
    <source>
        <dbReference type="EMBL" id="EHM09997.1"/>
    </source>
</evidence>
<feature type="domain" description="Mur ligase central" evidence="13">
    <location>
        <begin position="115"/>
        <end position="305"/>
    </location>
</feature>
<evidence type="ECO:0000256" key="9">
    <source>
        <dbReference type="ARBA" id="ARBA00023316"/>
    </source>
</evidence>
<feature type="domain" description="Mur ligase N-terminal catalytic" evidence="11">
    <location>
        <begin position="30"/>
        <end position="76"/>
    </location>
</feature>
<reference evidence="14 15" key="1">
    <citation type="submission" date="2011-10" db="EMBL/GenBank/DDBJ databases">
        <title>The Noncontiguous Finished genome of Thermanaerovibrio velox DSM 12556.</title>
        <authorList>
            <consortium name="US DOE Joint Genome Institute (JGI-PGF)"/>
            <person name="Lucas S."/>
            <person name="Copeland A."/>
            <person name="Lapidus A."/>
            <person name="Glavina del Rio T."/>
            <person name="Dalin E."/>
            <person name="Tice H."/>
            <person name="Bruce D."/>
            <person name="Goodwin L."/>
            <person name="Pitluck S."/>
            <person name="Peters L."/>
            <person name="Mikhailova N."/>
            <person name="Teshima H."/>
            <person name="Kyrpides N."/>
            <person name="Mavromatis K."/>
            <person name="Ivanova N."/>
            <person name="Markowitz V."/>
            <person name="Cheng J.-F."/>
            <person name="Hugenholtz P."/>
            <person name="Woyke T."/>
            <person name="Wu D."/>
            <person name="Spring S."/>
            <person name="Brambilla E.-M."/>
            <person name="Klenk H.-P."/>
            <person name="Eisen J.A."/>
        </authorList>
    </citation>
    <scope>NUCLEOTIDE SEQUENCE [LARGE SCALE GENOMIC DNA]</scope>
    <source>
        <strain evidence="14 15">DSM 12556</strain>
    </source>
</reference>
<dbReference type="NCBIfam" id="TIGR01143">
    <property type="entry name" value="murF"/>
    <property type="match status" value="1"/>
</dbReference>
<dbReference type="EMBL" id="CM001377">
    <property type="protein sequence ID" value="EHM09997.1"/>
    <property type="molecule type" value="Genomic_DNA"/>
</dbReference>
<dbReference type="GO" id="GO:0051301">
    <property type="term" value="P:cell division"/>
    <property type="evidence" value="ECO:0007669"/>
    <property type="project" value="UniProtKB-KW"/>
</dbReference>
<dbReference type="SUPFAM" id="SSF53244">
    <property type="entry name" value="MurD-like peptide ligases, peptide-binding domain"/>
    <property type="match status" value="1"/>
</dbReference>
<evidence type="ECO:0000259" key="13">
    <source>
        <dbReference type="Pfam" id="PF08245"/>
    </source>
</evidence>
<dbReference type="STRING" id="926567.TheveDRAFT_0860"/>
<dbReference type="HOGENOM" id="CLU_031507_1_2_0"/>
<dbReference type="AlphaFoldDB" id="H0URQ8"/>
<comment type="function">
    <text evidence="10">Involved in cell wall formation. Catalyzes the final step in the synthesis of UDP-N-acetylmuramoyl-pentapeptide, the precursor of murein.</text>
</comment>
<feature type="domain" description="Mur ligase C-terminal" evidence="12">
    <location>
        <begin position="329"/>
        <end position="450"/>
    </location>
</feature>
<dbReference type="Gene3D" id="3.40.1390.10">
    <property type="entry name" value="MurE/MurF, N-terminal domain"/>
    <property type="match status" value="1"/>
</dbReference>
<keyword evidence="4" id="KW-0547">Nucleotide-binding</keyword>
<dbReference type="Gene3D" id="3.40.1190.10">
    <property type="entry name" value="Mur-like, catalytic domain"/>
    <property type="match status" value="1"/>
</dbReference>
<dbReference type="InterPro" id="IPR036615">
    <property type="entry name" value="Mur_ligase_C_dom_sf"/>
</dbReference>
<dbReference type="InterPro" id="IPR013221">
    <property type="entry name" value="Mur_ligase_cen"/>
</dbReference>
<name>H0URQ8_9BACT</name>
<dbReference type="InterPro" id="IPR035911">
    <property type="entry name" value="MurE/MurF_N"/>
</dbReference>
<evidence type="ECO:0000256" key="5">
    <source>
        <dbReference type="ARBA" id="ARBA00022840"/>
    </source>
</evidence>
<dbReference type="Gene3D" id="3.90.190.20">
    <property type="entry name" value="Mur ligase, C-terminal domain"/>
    <property type="match status" value="1"/>
</dbReference>
<dbReference type="GO" id="GO:0047480">
    <property type="term" value="F:UDP-N-acetylmuramoyl-tripeptide-D-alanyl-D-alanine ligase activity"/>
    <property type="evidence" value="ECO:0007669"/>
    <property type="project" value="UniProtKB-EC"/>
</dbReference>
<dbReference type="Proteomes" id="UP000005730">
    <property type="component" value="Chromosome"/>
</dbReference>
<keyword evidence="2 14" id="KW-0436">Ligase</keyword>
<dbReference type="PANTHER" id="PTHR43024">
    <property type="entry name" value="UDP-N-ACETYLMURAMOYL-TRIPEPTIDE--D-ALANYL-D-ALANINE LIGASE"/>
    <property type="match status" value="1"/>
</dbReference>
<dbReference type="GO" id="GO:0008360">
    <property type="term" value="P:regulation of cell shape"/>
    <property type="evidence" value="ECO:0007669"/>
    <property type="project" value="UniProtKB-KW"/>
</dbReference>
<dbReference type="GO" id="GO:0071555">
    <property type="term" value="P:cell wall organization"/>
    <property type="evidence" value="ECO:0007669"/>
    <property type="project" value="UniProtKB-KW"/>
</dbReference>
<dbReference type="GO" id="GO:0008766">
    <property type="term" value="F:UDP-N-acetylmuramoylalanyl-D-glutamyl-2,6-diaminopimelate-D-alanyl-D-alanine ligase activity"/>
    <property type="evidence" value="ECO:0007669"/>
    <property type="project" value="RHEA"/>
</dbReference>
<dbReference type="InterPro" id="IPR000713">
    <property type="entry name" value="Mur_ligase_N"/>
</dbReference>